<proteinExistence type="predicted"/>
<comment type="caution">
    <text evidence="2">The sequence shown here is derived from an EMBL/GenBank/DDBJ whole genome shotgun (WGS) entry which is preliminary data.</text>
</comment>
<sequence>MTLFSMEVFEGIVCRRKQDEIVALHYALGTDDLHSRLLDQGILVVHSPQLNPHRLHDYSLEVFSDELDLINRIIDIIVNVDPDILVGWEVQATSWGYISFRGSQYRLDVAELMARAPTTLARSGTD</sequence>
<gene>
    <name evidence="2" type="ORF">L210DRAFT_3651027</name>
</gene>
<dbReference type="EMBL" id="WHUW01000048">
    <property type="protein sequence ID" value="KAF8431631.1"/>
    <property type="molecule type" value="Genomic_DNA"/>
</dbReference>
<evidence type="ECO:0000313" key="3">
    <source>
        <dbReference type="Proteomes" id="UP001194468"/>
    </source>
</evidence>
<keyword evidence="3" id="KW-1185">Reference proteome</keyword>
<dbReference type="InterPro" id="IPR012337">
    <property type="entry name" value="RNaseH-like_sf"/>
</dbReference>
<accession>A0AAD4BIN8</accession>
<dbReference type="GO" id="GO:0003676">
    <property type="term" value="F:nucleic acid binding"/>
    <property type="evidence" value="ECO:0007669"/>
    <property type="project" value="InterPro"/>
</dbReference>
<name>A0AAD4BIN8_BOLED</name>
<evidence type="ECO:0000259" key="1">
    <source>
        <dbReference type="Pfam" id="PF03104"/>
    </source>
</evidence>
<dbReference type="GO" id="GO:0042276">
    <property type="term" value="P:error-prone translesion synthesis"/>
    <property type="evidence" value="ECO:0007669"/>
    <property type="project" value="TreeGrafter"/>
</dbReference>
<dbReference type="Proteomes" id="UP001194468">
    <property type="component" value="Unassembled WGS sequence"/>
</dbReference>
<dbReference type="Gene3D" id="3.30.420.10">
    <property type="entry name" value="Ribonuclease H-like superfamily/Ribonuclease H"/>
    <property type="match status" value="1"/>
</dbReference>
<dbReference type="PANTHER" id="PTHR45812:SF1">
    <property type="entry name" value="DNA POLYMERASE ZETA CATALYTIC SUBUNIT"/>
    <property type="match status" value="1"/>
</dbReference>
<dbReference type="GO" id="GO:0005634">
    <property type="term" value="C:nucleus"/>
    <property type="evidence" value="ECO:0007669"/>
    <property type="project" value="TreeGrafter"/>
</dbReference>
<feature type="domain" description="DNA-directed DNA polymerase family B exonuclease" evidence="1">
    <location>
        <begin position="4"/>
        <end position="105"/>
    </location>
</feature>
<dbReference type="InterPro" id="IPR006133">
    <property type="entry name" value="DNA-dir_DNA_pol_B_exonuc"/>
</dbReference>
<protein>
    <recommendedName>
        <fullName evidence="1">DNA-directed DNA polymerase family B exonuclease domain-containing protein</fullName>
    </recommendedName>
</protein>
<evidence type="ECO:0000313" key="2">
    <source>
        <dbReference type="EMBL" id="KAF8431631.1"/>
    </source>
</evidence>
<dbReference type="GO" id="GO:0016035">
    <property type="term" value="C:zeta DNA polymerase complex"/>
    <property type="evidence" value="ECO:0007669"/>
    <property type="project" value="InterPro"/>
</dbReference>
<reference evidence="2" key="2">
    <citation type="journal article" date="2020" name="Nat. Commun.">
        <title>Large-scale genome sequencing of mycorrhizal fungi provides insights into the early evolution of symbiotic traits.</title>
        <authorList>
            <person name="Miyauchi S."/>
            <person name="Kiss E."/>
            <person name="Kuo A."/>
            <person name="Drula E."/>
            <person name="Kohler A."/>
            <person name="Sanchez-Garcia M."/>
            <person name="Morin E."/>
            <person name="Andreopoulos B."/>
            <person name="Barry K.W."/>
            <person name="Bonito G."/>
            <person name="Buee M."/>
            <person name="Carver A."/>
            <person name="Chen C."/>
            <person name="Cichocki N."/>
            <person name="Clum A."/>
            <person name="Culley D."/>
            <person name="Crous P.W."/>
            <person name="Fauchery L."/>
            <person name="Girlanda M."/>
            <person name="Hayes R.D."/>
            <person name="Keri Z."/>
            <person name="LaButti K."/>
            <person name="Lipzen A."/>
            <person name="Lombard V."/>
            <person name="Magnuson J."/>
            <person name="Maillard F."/>
            <person name="Murat C."/>
            <person name="Nolan M."/>
            <person name="Ohm R.A."/>
            <person name="Pangilinan J."/>
            <person name="Pereira M.F."/>
            <person name="Perotto S."/>
            <person name="Peter M."/>
            <person name="Pfister S."/>
            <person name="Riley R."/>
            <person name="Sitrit Y."/>
            <person name="Stielow J.B."/>
            <person name="Szollosi G."/>
            <person name="Zifcakova L."/>
            <person name="Stursova M."/>
            <person name="Spatafora J.W."/>
            <person name="Tedersoo L."/>
            <person name="Vaario L.M."/>
            <person name="Yamada A."/>
            <person name="Yan M."/>
            <person name="Wang P."/>
            <person name="Xu J."/>
            <person name="Bruns T."/>
            <person name="Baldrian P."/>
            <person name="Vilgalys R."/>
            <person name="Dunand C."/>
            <person name="Henrissat B."/>
            <person name="Grigoriev I.V."/>
            <person name="Hibbett D."/>
            <person name="Nagy L.G."/>
            <person name="Martin F.M."/>
        </authorList>
    </citation>
    <scope>NUCLEOTIDE SEQUENCE</scope>
    <source>
        <strain evidence="2">BED1</strain>
    </source>
</reference>
<dbReference type="GO" id="GO:0000724">
    <property type="term" value="P:double-strand break repair via homologous recombination"/>
    <property type="evidence" value="ECO:0007669"/>
    <property type="project" value="TreeGrafter"/>
</dbReference>
<dbReference type="PANTHER" id="PTHR45812">
    <property type="entry name" value="DNA POLYMERASE ZETA CATALYTIC SUBUNIT"/>
    <property type="match status" value="1"/>
</dbReference>
<organism evidence="2 3">
    <name type="scientific">Boletus edulis BED1</name>
    <dbReference type="NCBI Taxonomy" id="1328754"/>
    <lineage>
        <taxon>Eukaryota</taxon>
        <taxon>Fungi</taxon>
        <taxon>Dikarya</taxon>
        <taxon>Basidiomycota</taxon>
        <taxon>Agaricomycotina</taxon>
        <taxon>Agaricomycetes</taxon>
        <taxon>Agaricomycetidae</taxon>
        <taxon>Boletales</taxon>
        <taxon>Boletineae</taxon>
        <taxon>Boletaceae</taxon>
        <taxon>Boletoideae</taxon>
        <taxon>Boletus</taxon>
    </lineage>
</organism>
<dbReference type="SUPFAM" id="SSF53098">
    <property type="entry name" value="Ribonuclease H-like"/>
    <property type="match status" value="1"/>
</dbReference>
<dbReference type="InterPro" id="IPR036397">
    <property type="entry name" value="RNaseH_sf"/>
</dbReference>
<dbReference type="Pfam" id="PF03104">
    <property type="entry name" value="DNA_pol_B_exo1"/>
    <property type="match status" value="1"/>
</dbReference>
<dbReference type="AlphaFoldDB" id="A0AAD4BIN8"/>
<dbReference type="GO" id="GO:0003887">
    <property type="term" value="F:DNA-directed DNA polymerase activity"/>
    <property type="evidence" value="ECO:0007669"/>
    <property type="project" value="TreeGrafter"/>
</dbReference>
<reference evidence="2" key="1">
    <citation type="submission" date="2019-10" db="EMBL/GenBank/DDBJ databases">
        <authorList>
            <consortium name="DOE Joint Genome Institute"/>
            <person name="Kuo A."/>
            <person name="Miyauchi S."/>
            <person name="Kiss E."/>
            <person name="Drula E."/>
            <person name="Kohler A."/>
            <person name="Sanchez-Garcia M."/>
            <person name="Andreopoulos B."/>
            <person name="Barry K.W."/>
            <person name="Bonito G."/>
            <person name="Buee M."/>
            <person name="Carver A."/>
            <person name="Chen C."/>
            <person name="Cichocki N."/>
            <person name="Clum A."/>
            <person name="Culley D."/>
            <person name="Crous P.W."/>
            <person name="Fauchery L."/>
            <person name="Girlanda M."/>
            <person name="Hayes R."/>
            <person name="Keri Z."/>
            <person name="LaButti K."/>
            <person name="Lipzen A."/>
            <person name="Lombard V."/>
            <person name="Magnuson J."/>
            <person name="Maillard F."/>
            <person name="Morin E."/>
            <person name="Murat C."/>
            <person name="Nolan M."/>
            <person name="Ohm R."/>
            <person name="Pangilinan J."/>
            <person name="Pereira M."/>
            <person name="Perotto S."/>
            <person name="Peter M."/>
            <person name="Riley R."/>
            <person name="Sitrit Y."/>
            <person name="Stielow B."/>
            <person name="Szollosi G."/>
            <person name="Zifcakova L."/>
            <person name="Stursova M."/>
            <person name="Spatafora J.W."/>
            <person name="Tedersoo L."/>
            <person name="Vaario L.-M."/>
            <person name="Yamada A."/>
            <person name="Yan M."/>
            <person name="Wang P."/>
            <person name="Xu J."/>
            <person name="Bruns T."/>
            <person name="Baldrian P."/>
            <person name="Vilgalys R."/>
            <person name="Henrissat B."/>
            <person name="Grigoriev I.V."/>
            <person name="Hibbett D."/>
            <person name="Nagy L.G."/>
            <person name="Martin F.M."/>
        </authorList>
    </citation>
    <scope>NUCLEOTIDE SEQUENCE</scope>
    <source>
        <strain evidence="2">BED1</strain>
    </source>
</reference>
<dbReference type="InterPro" id="IPR030559">
    <property type="entry name" value="PolZ_Rev3"/>
</dbReference>